<keyword evidence="11" id="KW-1185">Reference proteome</keyword>
<dbReference type="PANTHER" id="PTHR35784">
    <property type="entry name" value="MEDIATOR OF RNA POLYMERASE II TRANSCRIPTION SUBUNIT 5"/>
    <property type="match status" value="1"/>
</dbReference>
<comment type="subunit">
    <text evidence="9">Component of the Mediator complex.</text>
</comment>
<evidence type="ECO:0000313" key="10">
    <source>
        <dbReference type="EMBL" id="WPH01014.1"/>
    </source>
</evidence>
<dbReference type="GO" id="GO:0003712">
    <property type="term" value="F:transcription coregulator activity"/>
    <property type="evidence" value="ECO:0007669"/>
    <property type="project" value="InterPro"/>
</dbReference>
<gene>
    <name evidence="9" type="primary">MED5</name>
    <name evidence="10" type="ORF">R9X50_00384800</name>
</gene>
<comment type="subcellular location">
    <subcellularLocation>
        <location evidence="1 9">Nucleus</location>
    </subcellularLocation>
</comment>
<dbReference type="InterPro" id="IPR014801">
    <property type="entry name" value="Mediator_Med5_fun"/>
</dbReference>
<dbReference type="EMBL" id="CP138584">
    <property type="protein sequence ID" value="WPH01014.1"/>
    <property type="molecule type" value="Genomic_DNA"/>
</dbReference>
<dbReference type="GO" id="GO:0016592">
    <property type="term" value="C:mediator complex"/>
    <property type="evidence" value="ECO:0007669"/>
    <property type="project" value="InterPro"/>
</dbReference>
<accession>A0AAQ3M474</accession>
<evidence type="ECO:0000313" key="11">
    <source>
        <dbReference type="Proteomes" id="UP001303373"/>
    </source>
</evidence>
<sequence>MPYLDATAPVDPAAQQWHSFFHAAFRKCVQASNLEIALSELVRRNRLPPAEIANILMGFRARDRGFDVSLLFQYAKLLLRTKCIGTADVLLAMLRRSKFTRPAARIRTDACRAGLPTSEERMFTLITQLYLRGEIIVNPRDAHRLIYAIVRWMRTVVEYETTKQLETTGLHSPDVLTSGMYEALGSLALTVLSQRGIRIITKLKWWKARRSQIVGEMENFDMNILQWTQSQLAGRLRALSKMPPFVETDIGGRPIFTEQQILESVVDLPVVRSRAGLYIWLNACLCGRPLTDDMSLIGYLQARYPGDSQSLAVDFLIAAFDTLTNALLRKEPRQTVKEIRSFICNKIPIVLAMISGYITPLSAEACIQMAFMAITMDILPPISAGSTDVREMLKRTRFEFLQACSMHGLVTEAAITGITQEPLPNMPRVAKQSRENLVAQCNSNAGRLETLVDDLQSMNGNVGAVASCVVDVINNLCITKDTMSLKSFCNILMTRIPDVDIILQYTQPTNLMLPLASLLNEWVHDQDQTEFTPSYEEFSCILLFVLTVAHRYDLTVLDIGIVDEDSFVSMLLRNLSDSTMPSELTEEQSGQLASWVEGLFSTDDHGDIGGIGDDVMRQCPPHAFYLLVPTLFEQSVLACKTNSLSLKTLKGGLELLLEPFLLPSLIGGLSWLIKHSWEDHGDADVLLQVLDKLLKPSSTSQETQAMHRAVLGIVATPLTQSLEELVRKRPEKKFAHALIELLKPYIGRQRTHYRPKSESDQWASHGTYGLAASLRTVIREMISWTSSVGPNPPTKYTHAMFTTACQILGPGEVLSVIVDEIKQQTAVGNGPTALDICTALICSPTPQAGASALNLGSATSRDTNSLLNVHDALRLTIANTNGLLSKPISETEALLRLSRRVESQSALPQLTQVPIPMQTQTHATDEIMKDLGFTDADVAGTSTSDGVPLQIDVSSTDNFATTGLDLTNTTSQDLSNLTSDDNAMRLDQNHNFYGRVGMDMNAASGSMGALETGNMMGDGQQSKEEDIFADLDMGLGDFEDFSFA</sequence>
<evidence type="ECO:0000256" key="6">
    <source>
        <dbReference type="ARBA" id="ARBA00023163"/>
    </source>
</evidence>
<evidence type="ECO:0000256" key="5">
    <source>
        <dbReference type="ARBA" id="ARBA00023159"/>
    </source>
</evidence>
<proteinExistence type="inferred from homology"/>
<evidence type="ECO:0000256" key="9">
    <source>
        <dbReference type="RuleBase" id="RU364142"/>
    </source>
</evidence>
<keyword evidence="7 9" id="KW-0539">Nucleus</keyword>
<protein>
    <recommendedName>
        <fullName evidence="3 9">Mediator of RNA polymerase II transcription subunit 5</fullName>
    </recommendedName>
    <alternativeName>
        <fullName evidence="8 9">Mediator complex subunit 5</fullName>
    </alternativeName>
</protein>
<comment type="function">
    <text evidence="9">Component of the Mediator complex, a coactivator involved in the regulated transcription of nearly all RNA polymerase II-dependent genes. Mediator functions as a bridge to convey information from gene-specific regulatory proteins to the basal RNA polymerase II transcription machinery. Mediator is recruited to promoters by direct interactions with regulatory proteins and serves as a scaffold for the assembly of a functional preinitiation complex with RNA polymerase II and the general transcription factors.</text>
</comment>
<dbReference type="Proteomes" id="UP001303373">
    <property type="component" value="Chromosome 5"/>
</dbReference>
<keyword evidence="6 9" id="KW-0804">Transcription</keyword>
<evidence type="ECO:0000256" key="7">
    <source>
        <dbReference type="ARBA" id="ARBA00023242"/>
    </source>
</evidence>
<organism evidence="10 11">
    <name type="scientific">Acrodontium crateriforme</name>
    <dbReference type="NCBI Taxonomy" id="150365"/>
    <lineage>
        <taxon>Eukaryota</taxon>
        <taxon>Fungi</taxon>
        <taxon>Dikarya</taxon>
        <taxon>Ascomycota</taxon>
        <taxon>Pezizomycotina</taxon>
        <taxon>Dothideomycetes</taxon>
        <taxon>Dothideomycetidae</taxon>
        <taxon>Mycosphaerellales</taxon>
        <taxon>Teratosphaeriaceae</taxon>
        <taxon>Acrodontium</taxon>
    </lineage>
</organism>
<dbReference type="PANTHER" id="PTHR35784:SF1">
    <property type="entry name" value="MEDIATOR OF RNA POLYMERASE II TRANSCRIPTION SUBUNIT 5"/>
    <property type="match status" value="1"/>
</dbReference>
<dbReference type="AlphaFoldDB" id="A0AAQ3M474"/>
<evidence type="ECO:0000256" key="8">
    <source>
        <dbReference type="ARBA" id="ARBA00031256"/>
    </source>
</evidence>
<evidence type="ECO:0000256" key="2">
    <source>
        <dbReference type="ARBA" id="ARBA00008782"/>
    </source>
</evidence>
<evidence type="ECO:0000256" key="3">
    <source>
        <dbReference type="ARBA" id="ARBA00020628"/>
    </source>
</evidence>
<dbReference type="Pfam" id="PF08689">
    <property type="entry name" value="Med5"/>
    <property type="match status" value="1"/>
</dbReference>
<evidence type="ECO:0000256" key="4">
    <source>
        <dbReference type="ARBA" id="ARBA00023015"/>
    </source>
</evidence>
<keyword evidence="4 9" id="KW-0805">Transcription regulation</keyword>
<evidence type="ECO:0000256" key="1">
    <source>
        <dbReference type="ARBA" id="ARBA00004123"/>
    </source>
</evidence>
<dbReference type="GO" id="GO:0006357">
    <property type="term" value="P:regulation of transcription by RNA polymerase II"/>
    <property type="evidence" value="ECO:0007669"/>
    <property type="project" value="InterPro"/>
</dbReference>
<keyword evidence="5 9" id="KW-0010">Activator</keyword>
<name>A0AAQ3M474_9PEZI</name>
<comment type="similarity">
    <text evidence="2 9">Belongs to the Mediator complex subunit 5 family.</text>
</comment>
<reference evidence="10 11" key="1">
    <citation type="submission" date="2023-11" db="EMBL/GenBank/DDBJ databases">
        <title>An acidophilic fungus is an integral part of prey digestion in a carnivorous sundew plant.</title>
        <authorList>
            <person name="Tsai I.J."/>
        </authorList>
    </citation>
    <scope>NUCLEOTIDE SEQUENCE [LARGE SCALE GENOMIC DNA]</scope>
    <source>
        <strain evidence="10">169a</strain>
    </source>
</reference>